<dbReference type="CDD" id="cd17552">
    <property type="entry name" value="REC_RR468-like"/>
    <property type="match status" value="1"/>
</dbReference>
<dbReference type="RefSeq" id="WP_268609571.1">
    <property type="nucleotide sequence ID" value="NZ_CP113797.1"/>
</dbReference>
<dbReference type="KEGG" id="tsin:OXH18_21770"/>
<dbReference type="Proteomes" id="UP001163152">
    <property type="component" value="Chromosome"/>
</dbReference>
<evidence type="ECO:0000256" key="1">
    <source>
        <dbReference type="ARBA" id="ARBA00022553"/>
    </source>
</evidence>
<dbReference type="PANTHER" id="PTHR44591:SF22">
    <property type="entry name" value="CHEY SUBFAMILY"/>
    <property type="match status" value="1"/>
</dbReference>
<organism evidence="4 5">
    <name type="scientific">Thermocoleostomius sinensis A174</name>
    <dbReference type="NCBI Taxonomy" id="2016057"/>
    <lineage>
        <taxon>Bacteria</taxon>
        <taxon>Bacillati</taxon>
        <taxon>Cyanobacteriota</taxon>
        <taxon>Cyanophyceae</taxon>
        <taxon>Oculatellales</taxon>
        <taxon>Oculatellaceae</taxon>
        <taxon>Thermocoleostomius</taxon>
    </lineage>
</organism>
<accession>A0A9E8ZAW3</accession>
<dbReference type="InterPro" id="IPR050595">
    <property type="entry name" value="Bact_response_regulator"/>
</dbReference>
<gene>
    <name evidence="4" type="ORF">OXH18_21770</name>
</gene>
<dbReference type="SMART" id="SM00448">
    <property type="entry name" value="REC"/>
    <property type="match status" value="1"/>
</dbReference>
<sequence length="126" mass="13815">MTIKRILIIDDDADIREATQICLEITGEWDVLTASSGSEGLIKAAAEKPDAILLDIMMPGMDGLTTFQNLQDNPETQNIPIILLTAKAQSAEQRQFTRLKVAAVITKPYDPFSLSDQVAEALVEKL</sequence>
<keyword evidence="1 2" id="KW-0597">Phosphoprotein</keyword>
<evidence type="ECO:0000313" key="4">
    <source>
        <dbReference type="EMBL" id="WAL59773.1"/>
    </source>
</evidence>
<dbReference type="Pfam" id="PF00072">
    <property type="entry name" value="Response_reg"/>
    <property type="match status" value="1"/>
</dbReference>
<dbReference type="PANTHER" id="PTHR44591">
    <property type="entry name" value="STRESS RESPONSE REGULATOR PROTEIN 1"/>
    <property type="match status" value="1"/>
</dbReference>
<evidence type="ECO:0000256" key="2">
    <source>
        <dbReference type="PROSITE-ProRule" id="PRU00169"/>
    </source>
</evidence>
<dbReference type="InterPro" id="IPR011006">
    <property type="entry name" value="CheY-like_superfamily"/>
</dbReference>
<feature type="modified residue" description="4-aspartylphosphate" evidence="2">
    <location>
        <position position="55"/>
    </location>
</feature>
<evidence type="ECO:0000259" key="3">
    <source>
        <dbReference type="PROSITE" id="PS50110"/>
    </source>
</evidence>
<name>A0A9E8ZAW3_9CYAN</name>
<dbReference type="EMBL" id="CP113797">
    <property type="protein sequence ID" value="WAL59773.1"/>
    <property type="molecule type" value="Genomic_DNA"/>
</dbReference>
<evidence type="ECO:0000313" key="5">
    <source>
        <dbReference type="Proteomes" id="UP001163152"/>
    </source>
</evidence>
<dbReference type="Gene3D" id="3.40.50.2300">
    <property type="match status" value="1"/>
</dbReference>
<reference evidence="4" key="1">
    <citation type="submission" date="2022-12" db="EMBL/GenBank/DDBJ databases">
        <title>Polyphasic identification of a Novel Hot-Spring Cyanobacterium Ocullathermofonsia sinensis gen nov. sp. nov. and Genomic Insights on its Adaptations to the Thermal Habitat.</title>
        <authorList>
            <person name="Daroch M."/>
            <person name="Tang J."/>
            <person name="Jiang Y."/>
        </authorList>
    </citation>
    <scope>NUCLEOTIDE SEQUENCE</scope>
    <source>
        <strain evidence="4">PKUAC-SCTA174</strain>
    </source>
</reference>
<dbReference type="AlphaFoldDB" id="A0A9E8ZAW3"/>
<dbReference type="GO" id="GO:0000160">
    <property type="term" value="P:phosphorelay signal transduction system"/>
    <property type="evidence" value="ECO:0007669"/>
    <property type="project" value="InterPro"/>
</dbReference>
<dbReference type="PROSITE" id="PS50110">
    <property type="entry name" value="RESPONSE_REGULATORY"/>
    <property type="match status" value="1"/>
</dbReference>
<proteinExistence type="predicted"/>
<dbReference type="SUPFAM" id="SSF52172">
    <property type="entry name" value="CheY-like"/>
    <property type="match status" value="1"/>
</dbReference>
<feature type="domain" description="Response regulatory" evidence="3">
    <location>
        <begin position="5"/>
        <end position="122"/>
    </location>
</feature>
<dbReference type="InterPro" id="IPR001789">
    <property type="entry name" value="Sig_transdc_resp-reg_receiver"/>
</dbReference>
<protein>
    <submittedName>
        <fullName evidence="4">Response regulator</fullName>
    </submittedName>
</protein>
<keyword evidence="5" id="KW-1185">Reference proteome</keyword>